<reference evidence="4 5" key="1">
    <citation type="submission" date="2021-01" db="EMBL/GenBank/DDBJ databases">
        <title>C459-1 draft genome sequence.</title>
        <authorList>
            <person name="Zhang X.-F."/>
        </authorList>
    </citation>
    <scope>NUCLEOTIDE SEQUENCE [LARGE SCALE GENOMIC DNA]</scope>
    <source>
        <strain evidence="5">C459-1</strain>
    </source>
</reference>
<organism evidence="4 5">
    <name type="scientific">Sphingobacterium faecale</name>
    <dbReference type="NCBI Taxonomy" id="2803775"/>
    <lineage>
        <taxon>Bacteria</taxon>
        <taxon>Pseudomonadati</taxon>
        <taxon>Bacteroidota</taxon>
        <taxon>Sphingobacteriia</taxon>
        <taxon>Sphingobacteriales</taxon>
        <taxon>Sphingobacteriaceae</taxon>
        <taxon>Sphingobacterium</taxon>
    </lineage>
</organism>
<accession>A0ABS1R0V1</accession>
<feature type="domain" description="N-acetyltransferase" evidence="3">
    <location>
        <begin position="1"/>
        <end position="154"/>
    </location>
</feature>
<dbReference type="Pfam" id="PF00583">
    <property type="entry name" value="Acetyltransf_1"/>
    <property type="match status" value="1"/>
</dbReference>
<protein>
    <submittedName>
        <fullName evidence="4">GNAT family N-acetyltransferase</fullName>
    </submittedName>
</protein>
<evidence type="ECO:0000313" key="5">
    <source>
        <dbReference type="Proteomes" id="UP000625283"/>
    </source>
</evidence>
<dbReference type="RefSeq" id="WP_202102083.1">
    <property type="nucleotide sequence ID" value="NZ_JAERTY010000003.1"/>
</dbReference>
<dbReference type="InterPro" id="IPR050680">
    <property type="entry name" value="YpeA/RimI_acetyltransf"/>
</dbReference>
<sequence>MNIRKAELTDLSALDALYLSLFKQMAVYEPNYMNAARQDETFIKKIIAGEDNFIGFVYEKEGIVCGLAVAQIQSTDPYNCLKPLRSVYLMDIIVAEGMQGKGIGKLLLEQVKDWGKFNQVDYFELTVLTGNIAAIALYQREGLIPFSMSMRMML</sequence>
<evidence type="ECO:0000256" key="1">
    <source>
        <dbReference type="ARBA" id="ARBA00022679"/>
    </source>
</evidence>
<comment type="caution">
    <text evidence="4">The sequence shown here is derived from an EMBL/GenBank/DDBJ whole genome shotgun (WGS) entry which is preliminary data.</text>
</comment>
<evidence type="ECO:0000259" key="3">
    <source>
        <dbReference type="PROSITE" id="PS51186"/>
    </source>
</evidence>
<dbReference type="InterPro" id="IPR016181">
    <property type="entry name" value="Acyl_CoA_acyltransferase"/>
</dbReference>
<dbReference type="EMBL" id="JAERTY010000003">
    <property type="protein sequence ID" value="MBL1408305.1"/>
    <property type="molecule type" value="Genomic_DNA"/>
</dbReference>
<keyword evidence="5" id="KW-1185">Reference proteome</keyword>
<dbReference type="InterPro" id="IPR000182">
    <property type="entry name" value="GNAT_dom"/>
</dbReference>
<dbReference type="Gene3D" id="3.40.630.30">
    <property type="match status" value="1"/>
</dbReference>
<dbReference type="PANTHER" id="PTHR43420">
    <property type="entry name" value="ACETYLTRANSFERASE"/>
    <property type="match status" value="1"/>
</dbReference>
<evidence type="ECO:0000256" key="2">
    <source>
        <dbReference type="ARBA" id="ARBA00023315"/>
    </source>
</evidence>
<evidence type="ECO:0000313" key="4">
    <source>
        <dbReference type="EMBL" id="MBL1408305.1"/>
    </source>
</evidence>
<gene>
    <name evidence="4" type="ORF">JKG61_06025</name>
</gene>
<proteinExistence type="predicted"/>
<dbReference type="CDD" id="cd04301">
    <property type="entry name" value="NAT_SF"/>
    <property type="match status" value="1"/>
</dbReference>
<name>A0ABS1R0V1_9SPHI</name>
<keyword evidence="1" id="KW-0808">Transferase</keyword>
<dbReference type="Proteomes" id="UP000625283">
    <property type="component" value="Unassembled WGS sequence"/>
</dbReference>
<dbReference type="SUPFAM" id="SSF55729">
    <property type="entry name" value="Acyl-CoA N-acyltransferases (Nat)"/>
    <property type="match status" value="1"/>
</dbReference>
<dbReference type="PROSITE" id="PS51186">
    <property type="entry name" value="GNAT"/>
    <property type="match status" value="1"/>
</dbReference>
<keyword evidence="2" id="KW-0012">Acyltransferase</keyword>